<reference evidence="2 3" key="1">
    <citation type="submission" date="2015-07" db="EMBL/GenBank/DDBJ databases">
        <title>Comparative genomics of the Sigatoka disease complex on banana suggests a link between parallel evolutionary changes in Pseudocercospora fijiensis and Pseudocercospora eumusae and increased virulence on the banana host.</title>
        <authorList>
            <person name="Chang T.-C."/>
            <person name="Salvucci A."/>
            <person name="Crous P.W."/>
            <person name="Stergiopoulos I."/>
        </authorList>
    </citation>
    <scope>NUCLEOTIDE SEQUENCE [LARGE SCALE GENOMIC DNA]</scope>
    <source>
        <strain evidence="2 3">CBS 114824</strain>
    </source>
</reference>
<dbReference type="AlphaFoldDB" id="A0A139H391"/>
<keyword evidence="3" id="KW-1185">Reference proteome</keyword>
<dbReference type="Proteomes" id="UP000070133">
    <property type="component" value="Unassembled WGS sequence"/>
</dbReference>
<evidence type="ECO:0000313" key="3">
    <source>
        <dbReference type="Proteomes" id="UP000070133"/>
    </source>
</evidence>
<gene>
    <name evidence="2" type="ORF">AC578_5670</name>
</gene>
<name>A0A139H391_9PEZI</name>
<evidence type="ECO:0000256" key="1">
    <source>
        <dbReference type="SAM" id="MobiDB-lite"/>
    </source>
</evidence>
<dbReference type="EMBL" id="LFZN01000158">
    <property type="protein sequence ID" value="KXS96945.1"/>
    <property type="molecule type" value="Genomic_DNA"/>
</dbReference>
<feature type="region of interest" description="Disordered" evidence="1">
    <location>
        <begin position="84"/>
        <end position="109"/>
    </location>
</feature>
<feature type="compositionally biased region" description="Low complexity" evidence="1">
    <location>
        <begin position="1"/>
        <end position="11"/>
    </location>
</feature>
<sequence length="237" mass="25384">MSSLSASSLESGAGGVQPSPYQERLTNFCRSQGIGPANFQLVSDKREDAAEGALQVLGVMPTPPSLASAAQQQHLGGRYFSVQEVSQRGNRDDKSVGGRTPGRGQTVTIPRCEHPSMWNINANSQGRDISYPGSQYQCDTCLKRDKANLDRPRQLLRAALAVAVLLAPTSSTRPPSRRKAQKANRSCFRCTRAIPTAESTGNFTPKSLSDKTLSSSIKGGTESAISIVMPSILRYAA</sequence>
<accession>A0A139H391</accession>
<protein>
    <submittedName>
        <fullName evidence="2">Uncharacterized protein</fullName>
    </submittedName>
</protein>
<evidence type="ECO:0000313" key="2">
    <source>
        <dbReference type="EMBL" id="KXS96945.1"/>
    </source>
</evidence>
<dbReference type="OrthoDB" id="5418749at2759"/>
<comment type="caution">
    <text evidence="2">The sequence shown here is derived from an EMBL/GenBank/DDBJ whole genome shotgun (WGS) entry which is preliminary data.</text>
</comment>
<organism evidence="2 3">
    <name type="scientific">Pseudocercospora eumusae</name>
    <dbReference type="NCBI Taxonomy" id="321146"/>
    <lineage>
        <taxon>Eukaryota</taxon>
        <taxon>Fungi</taxon>
        <taxon>Dikarya</taxon>
        <taxon>Ascomycota</taxon>
        <taxon>Pezizomycotina</taxon>
        <taxon>Dothideomycetes</taxon>
        <taxon>Dothideomycetidae</taxon>
        <taxon>Mycosphaerellales</taxon>
        <taxon>Mycosphaerellaceae</taxon>
        <taxon>Pseudocercospora</taxon>
    </lineage>
</organism>
<feature type="region of interest" description="Disordered" evidence="1">
    <location>
        <begin position="1"/>
        <end position="21"/>
    </location>
</feature>
<proteinExistence type="predicted"/>